<dbReference type="OrthoDB" id="1768334at2"/>
<protein>
    <recommendedName>
        <fullName evidence="3">Multidrug transporter</fullName>
    </recommendedName>
</protein>
<accession>A0A1M7HM56</accession>
<keyword evidence="2" id="KW-1185">Reference proteome</keyword>
<evidence type="ECO:0008006" key="3">
    <source>
        <dbReference type="Google" id="ProtNLM"/>
    </source>
</evidence>
<dbReference type="AlphaFoldDB" id="A0A1M7HM56"/>
<dbReference type="Proteomes" id="UP000184038">
    <property type="component" value="Unassembled WGS sequence"/>
</dbReference>
<name>A0A1M7HM56_9FIRM</name>
<evidence type="ECO:0000313" key="2">
    <source>
        <dbReference type="Proteomes" id="UP000184038"/>
    </source>
</evidence>
<reference evidence="1 2" key="1">
    <citation type="submission" date="2016-11" db="EMBL/GenBank/DDBJ databases">
        <authorList>
            <person name="Jaros S."/>
            <person name="Januszkiewicz K."/>
            <person name="Wedrychowicz H."/>
        </authorList>
    </citation>
    <scope>NUCLEOTIDE SEQUENCE [LARGE SCALE GENOMIC DNA]</scope>
    <source>
        <strain evidence="1 2">DSM 15930</strain>
    </source>
</reference>
<organism evidence="1 2">
    <name type="scientific">Anaerosporobacter mobilis DSM 15930</name>
    <dbReference type="NCBI Taxonomy" id="1120996"/>
    <lineage>
        <taxon>Bacteria</taxon>
        <taxon>Bacillati</taxon>
        <taxon>Bacillota</taxon>
        <taxon>Clostridia</taxon>
        <taxon>Lachnospirales</taxon>
        <taxon>Lachnospiraceae</taxon>
        <taxon>Anaerosporobacter</taxon>
    </lineage>
</organism>
<sequence length="173" mass="20341">MGKEVKLFTEPDELLSWLDENDILMNLSKEDGQILLNYMEGHGYAIGIREDHMIRKDLSEEDGEVVEYTIDEVIDIVCEWNYELIRDADEKRHNPKDFMDFANEQNCYESLKRDEIRLDRMFDRTIYAKEIEALAVKLANEFISNMNHGKDVEKSVAAVSEEVHRYSTDKRGR</sequence>
<proteinExistence type="predicted"/>
<dbReference type="EMBL" id="FRCP01000008">
    <property type="protein sequence ID" value="SHM29602.1"/>
    <property type="molecule type" value="Genomic_DNA"/>
</dbReference>
<dbReference type="RefSeq" id="WP_073285294.1">
    <property type="nucleotide sequence ID" value="NZ_FRCP01000008.1"/>
</dbReference>
<dbReference type="STRING" id="1120996.SAMN02746066_01455"/>
<gene>
    <name evidence="1" type="ORF">SAMN02746066_01455</name>
</gene>
<evidence type="ECO:0000313" key="1">
    <source>
        <dbReference type="EMBL" id="SHM29602.1"/>
    </source>
</evidence>